<evidence type="ECO:0000259" key="8">
    <source>
        <dbReference type="Pfam" id="PF11967"/>
    </source>
</evidence>
<dbReference type="HAMAP" id="MF_00201">
    <property type="entry name" value="RecO"/>
    <property type="match status" value="1"/>
</dbReference>
<feature type="domain" description="DNA replication/recombination mediator RecO N-terminal" evidence="8">
    <location>
        <begin position="1"/>
        <end position="78"/>
    </location>
</feature>
<dbReference type="InterPro" id="IPR037278">
    <property type="entry name" value="ARFGAP/RecO"/>
</dbReference>
<dbReference type="KEGG" id="faf:OE104_03370"/>
<keyword evidence="3 7" id="KW-0227">DNA damage</keyword>
<dbReference type="Gene3D" id="1.20.1440.120">
    <property type="entry name" value="Recombination protein O, C-terminal domain"/>
    <property type="match status" value="1"/>
</dbReference>
<dbReference type="GO" id="GO:0006302">
    <property type="term" value="P:double-strand break repair"/>
    <property type="evidence" value="ECO:0007669"/>
    <property type="project" value="TreeGrafter"/>
</dbReference>
<dbReference type="Gene3D" id="2.40.50.140">
    <property type="entry name" value="Nucleic acid-binding proteins"/>
    <property type="match status" value="1"/>
</dbReference>
<dbReference type="SUPFAM" id="SSF57863">
    <property type="entry name" value="ArfGap/RecO-like zinc finger"/>
    <property type="match status" value="1"/>
</dbReference>
<evidence type="ECO:0000256" key="6">
    <source>
        <dbReference type="ARBA" id="ARBA00033409"/>
    </source>
</evidence>
<dbReference type="GO" id="GO:0043590">
    <property type="term" value="C:bacterial nucleoid"/>
    <property type="evidence" value="ECO:0007669"/>
    <property type="project" value="TreeGrafter"/>
</dbReference>
<dbReference type="Pfam" id="PF02565">
    <property type="entry name" value="RecO_C"/>
    <property type="match status" value="1"/>
</dbReference>
<dbReference type="Proteomes" id="UP001164718">
    <property type="component" value="Chromosome"/>
</dbReference>
<evidence type="ECO:0000256" key="3">
    <source>
        <dbReference type="ARBA" id="ARBA00022763"/>
    </source>
</evidence>
<evidence type="ECO:0000256" key="2">
    <source>
        <dbReference type="ARBA" id="ARBA00021310"/>
    </source>
</evidence>
<evidence type="ECO:0000256" key="7">
    <source>
        <dbReference type="HAMAP-Rule" id="MF_00201"/>
    </source>
</evidence>
<sequence length="248" mass="28377">MFQKIEGIVLRSIDYGESNKIITIYSRELGKIGAVARGAKKPKSRLAPVSQPFTYGYFLVSISSGLGTIQQGEIIETFRGVKEDLFLTAYASYIVELLDKGTEEREKNPYLFELVYEIMTHMAEGNDPQILKNIFEIKILPVLGFRPFVDSCAICGNREGPFSFSIKEGGILCEDCRHLDPHRLNVSQPVIKLLRLFYHFDMKRLGEIHVKDSTKAQLESCIFGLYEEYTGLYLKSRKFIDQLQRLKE</sequence>
<keyword evidence="5 7" id="KW-0234">DNA repair</keyword>
<name>A0A9E8LW24_9BACI</name>
<dbReference type="InterPro" id="IPR003717">
    <property type="entry name" value="RecO"/>
</dbReference>
<dbReference type="InterPro" id="IPR022572">
    <property type="entry name" value="DNA_rep/recomb_RecO_N"/>
</dbReference>
<evidence type="ECO:0000256" key="4">
    <source>
        <dbReference type="ARBA" id="ARBA00023172"/>
    </source>
</evidence>
<dbReference type="PANTHER" id="PTHR33991:SF1">
    <property type="entry name" value="DNA REPAIR PROTEIN RECO"/>
    <property type="match status" value="1"/>
</dbReference>
<comment type="function">
    <text evidence="7">Involved in DNA repair and RecF pathway recombination.</text>
</comment>
<evidence type="ECO:0000256" key="5">
    <source>
        <dbReference type="ARBA" id="ARBA00023204"/>
    </source>
</evidence>
<keyword evidence="4 7" id="KW-0233">DNA recombination</keyword>
<accession>A0A9E8LW24</accession>
<evidence type="ECO:0000256" key="1">
    <source>
        <dbReference type="ARBA" id="ARBA00007452"/>
    </source>
</evidence>
<dbReference type="EMBL" id="CP106878">
    <property type="protein sequence ID" value="WAA10385.1"/>
    <property type="molecule type" value="Genomic_DNA"/>
</dbReference>
<comment type="similarity">
    <text evidence="1 7">Belongs to the RecO family.</text>
</comment>
<proteinExistence type="inferred from homology"/>
<dbReference type="Pfam" id="PF11967">
    <property type="entry name" value="RecO_N"/>
    <property type="match status" value="1"/>
</dbReference>
<protein>
    <recommendedName>
        <fullName evidence="2 7">DNA repair protein RecO</fullName>
    </recommendedName>
    <alternativeName>
        <fullName evidence="6 7">Recombination protein O</fullName>
    </alternativeName>
</protein>
<dbReference type="RefSeq" id="WP_275418171.1">
    <property type="nucleotide sequence ID" value="NZ_CP106878.1"/>
</dbReference>
<organism evidence="9 10">
    <name type="scientific">Fervidibacillus albus</name>
    <dbReference type="NCBI Taxonomy" id="2980026"/>
    <lineage>
        <taxon>Bacteria</taxon>
        <taxon>Bacillati</taxon>
        <taxon>Bacillota</taxon>
        <taxon>Bacilli</taxon>
        <taxon>Bacillales</taxon>
        <taxon>Bacillaceae</taxon>
        <taxon>Fervidibacillus</taxon>
    </lineage>
</organism>
<dbReference type="SUPFAM" id="SSF50249">
    <property type="entry name" value="Nucleic acid-binding proteins"/>
    <property type="match status" value="1"/>
</dbReference>
<dbReference type="GO" id="GO:0006310">
    <property type="term" value="P:DNA recombination"/>
    <property type="evidence" value="ECO:0007669"/>
    <property type="project" value="UniProtKB-UniRule"/>
</dbReference>
<reference evidence="9" key="1">
    <citation type="submission" date="2022-09" db="EMBL/GenBank/DDBJ databases">
        <title>Complete Genomes of Fervidibacillus albus and Fervidibacillus halotolerans isolated from tidal flat sediments.</title>
        <authorList>
            <person name="Kwon K.K."/>
            <person name="Yang S.-H."/>
            <person name="Park M.J."/>
            <person name="Oh H.-M."/>
        </authorList>
    </citation>
    <scope>NUCLEOTIDE SEQUENCE</scope>
    <source>
        <strain evidence="9">MEBiC13591</strain>
    </source>
</reference>
<evidence type="ECO:0000313" key="9">
    <source>
        <dbReference type="EMBL" id="WAA10385.1"/>
    </source>
</evidence>
<dbReference type="NCBIfam" id="TIGR00613">
    <property type="entry name" value="reco"/>
    <property type="match status" value="1"/>
</dbReference>
<dbReference type="AlphaFoldDB" id="A0A9E8LW24"/>
<keyword evidence="10" id="KW-1185">Reference proteome</keyword>
<evidence type="ECO:0000313" key="10">
    <source>
        <dbReference type="Proteomes" id="UP001164718"/>
    </source>
</evidence>
<dbReference type="InterPro" id="IPR012340">
    <property type="entry name" value="NA-bd_OB-fold"/>
</dbReference>
<gene>
    <name evidence="7 9" type="primary">recO</name>
    <name evidence="9" type="ORF">OE104_03370</name>
</gene>
<dbReference type="InterPro" id="IPR042242">
    <property type="entry name" value="RecO_C"/>
</dbReference>
<dbReference type="PANTHER" id="PTHR33991">
    <property type="entry name" value="DNA REPAIR PROTEIN RECO"/>
    <property type="match status" value="1"/>
</dbReference>